<dbReference type="AlphaFoldDB" id="A0A1G7DAM4"/>
<evidence type="ECO:0000256" key="1">
    <source>
        <dbReference type="ARBA" id="ARBA00004442"/>
    </source>
</evidence>
<sequence length="383" mass="41504">MMSAPFCGVVTCWKRTKLAAQILTVVNDMLRAGTLVKVFRVKNRGSMRRTPCDGLIDQCFPMGRIVTLRVGEKHQHPTRAQDCACRNRWDRPSFARVRKVLSSVYAVAIASSLGGAHVAYGANAGMDQPKEPLPIAAENPTWALQVTPYIWAAALGGHISPFRRGPTIGVEKSFSDVLDNLNFGGFANIWGRYDRFVFSADVMYVDMTDSHGSGSLPVPQIPGLGAALSPGGSADAKVDTKQFAATLQGGYRVVNTPRFTLDALAGMRFWYISNDVTVTASHPAIGTRSTSHSEDFGWVDPVAGVRVFLPVMDKLSMQVQADIGGFGAGSDLTWSALAIINYLVSGNLSVSVGYKVLYVDYDHGGHVYDSRLNGPLLGMTYRF</sequence>
<dbReference type="GO" id="GO:0009279">
    <property type="term" value="C:cell outer membrane"/>
    <property type="evidence" value="ECO:0007669"/>
    <property type="project" value="UniProtKB-SubCell"/>
</dbReference>
<organism evidence="2 3">
    <name type="scientific">Paraburkholderia lycopersici</name>
    <dbReference type="NCBI Taxonomy" id="416944"/>
    <lineage>
        <taxon>Bacteria</taxon>
        <taxon>Pseudomonadati</taxon>
        <taxon>Pseudomonadota</taxon>
        <taxon>Betaproteobacteria</taxon>
        <taxon>Burkholderiales</taxon>
        <taxon>Burkholderiaceae</taxon>
        <taxon>Paraburkholderia</taxon>
    </lineage>
</organism>
<dbReference type="SUPFAM" id="SSF56925">
    <property type="entry name" value="OMPA-like"/>
    <property type="match status" value="1"/>
</dbReference>
<dbReference type="InterPro" id="IPR011250">
    <property type="entry name" value="OMP/PagP_B-barrel"/>
</dbReference>
<evidence type="ECO:0000313" key="3">
    <source>
        <dbReference type="Proteomes" id="UP000198908"/>
    </source>
</evidence>
<gene>
    <name evidence="2" type="ORF">SAMN05421548_1557</name>
</gene>
<name>A0A1G7DAM4_9BURK</name>
<evidence type="ECO:0008006" key="4">
    <source>
        <dbReference type="Google" id="ProtNLM"/>
    </source>
</evidence>
<accession>A0A1G7DAM4</accession>
<evidence type="ECO:0000313" key="2">
    <source>
        <dbReference type="EMBL" id="SDE48602.1"/>
    </source>
</evidence>
<dbReference type="STRING" id="416944.SAMN05421548_1557"/>
<keyword evidence="3" id="KW-1185">Reference proteome</keyword>
<proteinExistence type="predicted"/>
<reference evidence="3" key="1">
    <citation type="submission" date="2016-09" db="EMBL/GenBank/DDBJ databases">
        <authorList>
            <person name="Varghese N."/>
            <person name="Submissions S."/>
        </authorList>
    </citation>
    <scope>NUCLEOTIDE SEQUENCE [LARGE SCALE GENOMIC DNA]</scope>
    <source>
        <strain evidence="3">TNe-862</strain>
    </source>
</reference>
<dbReference type="EMBL" id="FMYQ01000055">
    <property type="protein sequence ID" value="SDE48602.1"/>
    <property type="molecule type" value="Genomic_DNA"/>
</dbReference>
<comment type="subcellular location">
    <subcellularLocation>
        <location evidence="1">Cell outer membrane</location>
    </subcellularLocation>
</comment>
<protein>
    <recommendedName>
        <fullName evidence="4">Outer membrane protein beta-barrel domain-containing protein</fullName>
    </recommendedName>
</protein>
<dbReference type="Proteomes" id="UP000198908">
    <property type="component" value="Unassembled WGS sequence"/>
</dbReference>